<dbReference type="NCBIfam" id="TIGR02913">
    <property type="entry name" value="HAF_rpt"/>
    <property type="match status" value="2"/>
</dbReference>
<accession>A0A0F5LPU9</accession>
<organism evidence="2 4">
    <name type="scientific">Devosia limi DSM 17137</name>
    <dbReference type="NCBI Taxonomy" id="1121477"/>
    <lineage>
        <taxon>Bacteria</taxon>
        <taxon>Pseudomonadati</taxon>
        <taxon>Pseudomonadota</taxon>
        <taxon>Alphaproteobacteria</taxon>
        <taxon>Hyphomicrobiales</taxon>
        <taxon>Devosiaceae</taxon>
        <taxon>Devosia</taxon>
    </lineage>
</organism>
<evidence type="ECO:0000259" key="1">
    <source>
        <dbReference type="PROSITE" id="PS51208"/>
    </source>
</evidence>
<evidence type="ECO:0000313" key="5">
    <source>
        <dbReference type="Proteomes" id="UP000184533"/>
    </source>
</evidence>
<keyword evidence="4" id="KW-1185">Reference proteome</keyword>
<dbReference type="Proteomes" id="UP000033608">
    <property type="component" value="Unassembled WGS sequence"/>
</dbReference>
<dbReference type="STRING" id="1121477.SAMN02745223_03148"/>
<dbReference type="OrthoDB" id="6848220at2"/>
<dbReference type="Pfam" id="PF03797">
    <property type="entry name" value="Autotransporter"/>
    <property type="match status" value="1"/>
</dbReference>
<dbReference type="RefSeq" id="WP_046135257.1">
    <property type="nucleotide sequence ID" value="NZ_FQVC01000010.1"/>
</dbReference>
<reference evidence="2 4" key="1">
    <citation type="submission" date="2015-03" db="EMBL/GenBank/DDBJ databases">
        <authorList>
            <person name="Hassan Y.I."/>
            <person name="Lepp D."/>
            <person name="Zhou T."/>
        </authorList>
    </citation>
    <scope>NUCLEOTIDE SEQUENCE [LARGE SCALE GENOMIC DNA]</scope>
    <source>
        <strain evidence="2 4">DSM 17137</strain>
    </source>
</reference>
<dbReference type="SUPFAM" id="SSF103515">
    <property type="entry name" value="Autotransporter"/>
    <property type="match status" value="1"/>
</dbReference>
<dbReference type="PROSITE" id="PS51208">
    <property type="entry name" value="AUTOTRANSPORTER"/>
    <property type="match status" value="1"/>
</dbReference>
<dbReference type="EMBL" id="FQVC01000010">
    <property type="protein sequence ID" value="SHF62385.1"/>
    <property type="molecule type" value="Genomic_DNA"/>
</dbReference>
<dbReference type="Gene3D" id="2.40.128.130">
    <property type="entry name" value="Autotransporter beta-domain"/>
    <property type="match status" value="1"/>
</dbReference>
<sequence length="701" mass="72082">MTMRAFGNRKRRNGGRWLLAGLLMATTAIVMIPKAEAQDAGLTLWDWSFAGISGDGRTFAANSAISAHIANINGDEFQLPNPIGTMMEAHAINRSGTVVVGQAFGGPSIRAFRFVGDTSGGVTTDLGTLTPLVGSALSRAYGVSDSGERVVGDAAWQGNQRGFVWIEGATGGVAGNEQMYALDGLSGGYGLTGALGISGDGAYAVGWSDGAGFSRQAARWDLGGIESGGAASVENLGSLTGMVGYSFARSASGDGSVVVGESEDVDGRTRAFRWREGATDGVSGNVEMLDLGDLGGQSATAEAVSRDGRWVVGQSRNEDSYVHAFRWSEEAGMESVAAWLDRHGVSTAGYVLQSAKGISDDGNVAVGHMYGDSEVSNGYLARGESSSGGGLMNIDEYHQTLYAAAGIANTGEFLTWLPMNGAHHRPLLLTPDLTGDMCAWATGDFARHGASATGLALAEMGACTDLAGGNVRIGGAVGTTGSWQDLALGGSARMQGQYVLSEMDWQPDGTPLLLLSLTGMIGNYKANIDRAYSNGGATAMSSGETTAFGGVVRLRADWLEAAVIGNTSINPYASLGFGGLHVNGYTETGGPFPAVFSAQTTGNADIRLGVTAVTEFSTQTKLSTTLEVAHRAGTAAAAAGNVVGLFDFSMGGGTYSQTWARVGAELDHAISDNLSMSTSLHLASNGRDPSFAASAGIKGAF</sequence>
<dbReference type="Proteomes" id="UP000184533">
    <property type="component" value="Unassembled WGS sequence"/>
</dbReference>
<evidence type="ECO:0000313" key="3">
    <source>
        <dbReference type="EMBL" id="SHF62385.1"/>
    </source>
</evidence>
<feature type="domain" description="Autotransporter" evidence="1">
    <location>
        <begin position="394"/>
        <end position="701"/>
    </location>
</feature>
<dbReference type="AlphaFoldDB" id="A0A0F5LPU9"/>
<gene>
    <name evidence="3" type="ORF">SAMN02745223_03148</name>
    <name evidence="2" type="ORF">VW29_10445</name>
</gene>
<reference evidence="3 5" key="2">
    <citation type="submission" date="2016-11" db="EMBL/GenBank/DDBJ databases">
        <authorList>
            <person name="Jaros S."/>
            <person name="Januszkiewicz K."/>
            <person name="Wedrychowicz H."/>
        </authorList>
    </citation>
    <scope>NUCLEOTIDE SEQUENCE [LARGE SCALE GENOMIC DNA]</scope>
    <source>
        <strain evidence="3 5">DSM 17137</strain>
    </source>
</reference>
<dbReference type="EMBL" id="LAJF01000076">
    <property type="protein sequence ID" value="KKB84375.1"/>
    <property type="molecule type" value="Genomic_DNA"/>
</dbReference>
<dbReference type="InterPro" id="IPR036709">
    <property type="entry name" value="Autotransporte_beta_dom_sf"/>
</dbReference>
<dbReference type="InterPro" id="IPR014262">
    <property type="entry name" value="HAF_rpt"/>
</dbReference>
<name>A0A0F5LPU9_9HYPH</name>
<evidence type="ECO:0000313" key="4">
    <source>
        <dbReference type="Proteomes" id="UP000033608"/>
    </source>
</evidence>
<dbReference type="InterPro" id="IPR005546">
    <property type="entry name" value="Autotransporte_beta"/>
</dbReference>
<evidence type="ECO:0000313" key="2">
    <source>
        <dbReference type="EMBL" id="KKB84375.1"/>
    </source>
</evidence>
<dbReference type="PATRIC" id="fig|1121477.3.peg.3217"/>
<protein>
    <submittedName>
        <fullName evidence="3">Probable extracellular repeat, HAF family</fullName>
    </submittedName>
</protein>
<dbReference type="SMART" id="SM00869">
    <property type="entry name" value="Autotransporter"/>
    <property type="match status" value="1"/>
</dbReference>
<proteinExistence type="predicted"/>